<reference evidence="3" key="2">
    <citation type="submission" date="2025-09" db="UniProtKB">
        <authorList>
            <consortium name="Ensembl"/>
        </authorList>
    </citation>
    <scope>IDENTIFICATION</scope>
</reference>
<accession>A0A3Q2PWU5</accession>
<sequence length="314" mass="36486">MRKKVRRKVKSLLILFYMKHSLRYFLTATDGVPGVPEFIGAATVDEVQMGYCDSNIKTAKPRQDWMRRLTEGDPKHLEWYSQQCFEDQHVFRADIDNLKQRINLTQGNMFYNCPCILQRMNGCEWDDETGEIKVYYQYGFNGEDFLALDLNTLTWIAPKSQAVAIKLLLDKKIAHLQFNQNFYNNECPYWLKDYVHHGRKYFLSAESPSVSLLQKTPSSVVTCHATGFYPDRAEIFWRKDGEEIHEDGAALEKTCGINHRWSTHNVWVQEWIGGKDVGGKCHRCADSLSLHHIPRVMWQSLENGTCNEHHSTSN</sequence>
<keyword evidence="1" id="KW-0325">Glycoprotein</keyword>
<dbReference type="InterPro" id="IPR003597">
    <property type="entry name" value="Ig_C1-set"/>
</dbReference>
<dbReference type="InterPro" id="IPR037055">
    <property type="entry name" value="MHC_I-like_Ag-recog_sf"/>
</dbReference>
<dbReference type="Ensembl" id="ENSFHET00000034372.1">
    <property type="protein sequence ID" value="ENSFHEP00000018433.1"/>
    <property type="gene ID" value="ENSFHEG00000020303.1"/>
</dbReference>
<proteinExistence type="predicted"/>
<protein>
    <recommendedName>
        <fullName evidence="2">Ig-like domain-containing protein</fullName>
    </recommendedName>
</protein>
<evidence type="ECO:0000313" key="4">
    <source>
        <dbReference type="Proteomes" id="UP000265000"/>
    </source>
</evidence>
<dbReference type="Pfam" id="PF07654">
    <property type="entry name" value="C1-set"/>
    <property type="match status" value="1"/>
</dbReference>
<evidence type="ECO:0000313" key="3">
    <source>
        <dbReference type="Ensembl" id="ENSFHEP00000018433.1"/>
    </source>
</evidence>
<name>A0A3Q2PWU5_FUNHE</name>
<dbReference type="Pfam" id="PF00129">
    <property type="entry name" value="MHC_I"/>
    <property type="match status" value="1"/>
</dbReference>
<dbReference type="STRING" id="8078.ENSFHEP00000018433"/>
<dbReference type="PANTHER" id="PTHR16675:SF237">
    <property type="entry name" value="MHC CLASS I ANTIGEN TRANSCRIPT VARIANT 1-RELATED"/>
    <property type="match status" value="1"/>
</dbReference>
<keyword evidence="4" id="KW-1185">Reference proteome</keyword>
<dbReference type="Gene3D" id="2.60.40.10">
    <property type="entry name" value="Immunoglobulins"/>
    <property type="match status" value="1"/>
</dbReference>
<evidence type="ECO:0000256" key="1">
    <source>
        <dbReference type="ARBA" id="ARBA00023180"/>
    </source>
</evidence>
<dbReference type="SUPFAM" id="SSF54452">
    <property type="entry name" value="MHC antigen-recognition domain"/>
    <property type="match status" value="1"/>
</dbReference>
<dbReference type="InterPro" id="IPR036179">
    <property type="entry name" value="Ig-like_dom_sf"/>
</dbReference>
<dbReference type="GeneTree" id="ENSGT01120000271828"/>
<dbReference type="InterPro" id="IPR050208">
    <property type="entry name" value="MHC_class-I_related"/>
</dbReference>
<dbReference type="AlphaFoldDB" id="A0A3Q2PWU5"/>
<dbReference type="GO" id="GO:0006955">
    <property type="term" value="P:immune response"/>
    <property type="evidence" value="ECO:0007669"/>
    <property type="project" value="TreeGrafter"/>
</dbReference>
<dbReference type="Proteomes" id="UP000265000">
    <property type="component" value="Unplaced"/>
</dbReference>
<dbReference type="GO" id="GO:0009897">
    <property type="term" value="C:external side of plasma membrane"/>
    <property type="evidence" value="ECO:0007669"/>
    <property type="project" value="TreeGrafter"/>
</dbReference>
<dbReference type="PANTHER" id="PTHR16675">
    <property type="entry name" value="MHC CLASS I-RELATED"/>
    <property type="match status" value="1"/>
</dbReference>
<dbReference type="InterPro" id="IPR011161">
    <property type="entry name" value="MHC_I-like_Ag-recog"/>
</dbReference>
<dbReference type="SUPFAM" id="SSF48726">
    <property type="entry name" value="Immunoglobulin"/>
    <property type="match status" value="1"/>
</dbReference>
<dbReference type="InterPro" id="IPR007110">
    <property type="entry name" value="Ig-like_dom"/>
</dbReference>
<dbReference type="PROSITE" id="PS50835">
    <property type="entry name" value="IG_LIKE"/>
    <property type="match status" value="1"/>
</dbReference>
<dbReference type="InterPro" id="IPR013783">
    <property type="entry name" value="Ig-like_fold"/>
</dbReference>
<evidence type="ECO:0000259" key="2">
    <source>
        <dbReference type="PROSITE" id="PS50835"/>
    </source>
</evidence>
<dbReference type="InterPro" id="IPR011162">
    <property type="entry name" value="MHC_I/II-like_Ag-recog"/>
</dbReference>
<dbReference type="Gene3D" id="3.30.500.10">
    <property type="entry name" value="MHC class I-like antigen recognition-like"/>
    <property type="match status" value="1"/>
</dbReference>
<reference evidence="3" key="1">
    <citation type="submission" date="2025-08" db="UniProtKB">
        <authorList>
            <consortium name="Ensembl"/>
        </authorList>
    </citation>
    <scope>IDENTIFICATION</scope>
</reference>
<feature type="domain" description="Ig-like" evidence="2">
    <location>
        <begin position="208"/>
        <end position="314"/>
    </location>
</feature>
<dbReference type="GO" id="GO:0005615">
    <property type="term" value="C:extracellular space"/>
    <property type="evidence" value="ECO:0007669"/>
    <property type="project" value="TreeGrafter"/>
</dbReference>
<organism evidence="3 4">
    <name type="scientific">Fundulus heteroclitus</name>
    <name type="common">Killifish</name>
    <name type="synonym">Mummichog</name>
    <dbReference type="NCBI Taxonomy" id="8078"/>
    <lineage>
        <taxon>Eukaryota</taxon>
        <taxon>Metazoa</taxon>
        <taxon>Chordata</taxon>
        <taxon>Craniata</taxon>
        <taxon>Vertebrata</taxon>
        <taxon>Euteleostomi</taxon>
        <taxon>Actinopterygii</taxon>
        <taxon>Neopterygii</taxon>
        <taxon>Teleostei</taxon>
        <taxon>Neoteleostei</taxon>
        <taxon>Acanthomorphata</taxon>
        <taxon>Ovalentaria</taxon>
        <taxon>Atherinomorphae</taxon>
        <taxon>Cyprinodontiformes</taxon>
        <taxon>Fundulidae</taxon>
        <taxon>Fundulus</taxon>
    </lineage>
</organism>